<dbReference type="GO" id="GO:0005737">
    <property type="term" value="C:cytoplasm"/>
    <property type="evidence" value="ECO:0007669"/>
    <property type="project" value="UniProtKB-SubCell"/>
</dbReference>
<organism evidence="4 5">
    <name type="scientific">Metallosphaera yellowstonensis MK1</name>
    <dbReference type="NCBI Taxonomy" id="671065"/>
    <lineage>
        <taxon>Archaea</taxon>
        <taxon>Thermoproteota</taxon>
        <taxon>Thermoprotei</taxon>
        <taxon>Sulfolobales</taxon>
        <taxon>Sulfolobaceae</taxon>
        <taxon>Metallosphaera</taxon>
    </lineage>
</organism>
<dbReference type="Gene3D" id="3.40.140.10">
    <property type="entry name" value="Cytidine Deaminase, domain 2"/>
    <property type="match status" value="1"/>
</dbReference>
<dbReference type="PIRSF" id="PIRSF015626">
    <property type="entry name" value="FdhD"/>
    <property type="match status" value="1"/>
</dbReference>
<evidence type="ECO:0000313" key="5">
    <source>
        <dbReference type="Proteomes" id="UP000003980"/>
    </source>
</evidence>
<comment type="subcellular location">
    <subcellularLocation>
        <location evidence="3">Cytoplasm</location>
    </subcellularLocation>
</comment>
<dbReference type="GO" id="GO:0016783">
    <property type="term" value="F:sulfurtransferase activity"/>
    <property type="evidence" value="ECO:0007669"/>
    <property type="project" value="InterPro"/>
</dbReference>
<dbReference type="InterPro" id="IPR016193">
    <property type="entry name" value="Cytidine_deaminase-like"/>
</dbReference>
<dbReference type="GO" id="GO:0006777">
    <property type="term" value="P:Mo-molybdopterin cofactor biosynthetic process"/>
    <property type="evidence" value="ECO:0007669"/>
    <property type="project" value="UniProtKB-UniRule"/>
</dbReference>
<feature type="binding site" evidence="3">
    <location>
        <begin position="235"/>
        <end position="240"/>
    </location>
    <ligand>
        <name>Mo-bis(molybdopterin guanine dinucleotide)</name>
        <dbReference type="ChEBI" id="CHEBI:60539"/>
    </ligand>
</feature>
<comment type="similarity">
    <text evidence="3">Belongs to the FdhD family.</text>
</comment>
<reference evidence="4 5" key="1">
    <citation type="submission" date="2012-01" db="EMBL/GenBank/DDBJ databases">
        <title>Improved High-Quality Draft sequence of Metallosphaera yellowstonensis MK1.</title>
        <authorList>
            <consortium name="US DOE Joint Genome Institute"/>
            <person name="Lucas S."/>
            <person name="Han J."/>
            <person name="Cheng J.-F."/>
            <person name="Goodwin L."/>
            <person name="Pitluck S."/>
            <person name="Peters L."/>
            <person name="Teshima H."/>
            <person name="Detter J.C."/>
            <person name="Han C."/>
            <person name="Tapia R."/>
            <person name="Land M."/>
            <person name="Hauser L."/>
            <person name="Kyrpides N."/>
            <person name="Kozubal M."/>
            <person name="Macur R.E."/>
            <person name="Jay Z."/>
            <person name="Inskeep W."/>
            <person name="Woyke T."/>
        </authorList>
    </citation>
    <scope>NUCLEOTIDE SEQUENCE [LARGE SCALE GENOMIC DNA]</scope>
    <source>
        <strain evidence="4 5">MK1</strain>
    </source>
</reference>
<evidence type="ECO:0000313" key="4">
    <source>
        <dbReference type="EMBL" id="EHP69737.1"/>
    </source>
</evidence>
<dbReference type="HOGENOM" id="CLU_056887_2_0_2"/>
<dbReference type="PANTHER" id="PTHR30592:SF1">
    <property type="entry name" value="SULFUR CARRIER PROTEIN FDHD"/>
    <property type="match status" value="1"/>
</dbReference>
<dbReference type="eggNOG" id="arCOG04358">
    <property type="taxonomic scope" value="Archaea"/>
</dbReference>
<name>H2C3Z4_9CREN</name>
<keyword evidence="5" id="KW-1185">Reference proteome</keyword>
<dbReference type="RefSeq" id="WP_009069805.1">
    <property type="nucleotide sequence ID" value="NZ_JH597761.1"/>
</dbReference>
<keyword evidence="1 3" id="KW-0963">Cytoplasm</keyword>
<feature type="active site" description="Cysteine persulfide intermediate" evidence="3">
    <location>
        <position position="100"/>
    </location>
</feature>
<protein>
    <recommendedName>
        <fullName evidence="3">Sulfur carrier protein FdhD</fullName>
    </recommendedName>
</protein>
<dbReference type="STRING" id="671065.MetMK1DRAFT_00002390"/>
<dbReference type="OrthoDB" id="57189at2157"/>
<accession>H2C3Z4</accession>
<dbReference type="GO" id="GO:0097163">
    <property type="term" value="F:sulfur carrier activity"/>
    <property type="evidence" value="ECO:0007669"/>
    <property type="project" value="UniProtKB-UniRule"/>
</dbReference>
<comment type="function">
    <text evidence="3">Required for formate dehydrogenase (FDH) activity. Acts as a sulfur carrier protein that transfers sulfur from IscS to the molybdenum cofactor prior to its insertion into FDH.</text>
</comment>
<gene>
    <name evidence="3" type="primary">fdhD</name>
    <name evidence="4" type="ORF">MetMK1DRAFT_00002390</name>
</gene>
<dbReference type="SUPFAM" id="SSF53927">
    <property type="entry name" value="Cytidine deaminase-like"/>
    <property type="match status" value="1"/>
</dbReference>
<dbReference type="Pfam" id="PF02634">
    <property type="entry name" value="FdhD-NarQ"/>
    <property type="match status" value="1"/>
</dbReference>
<dbReference type="EMBL" id="JH597761">
    <property type="protein sequence ID" value="EHP69737.1"/>
    <property type="molecule type" value="Genomic_DNA"/>
</dbReference>
<evidence type="ECO:0000256" key="2">
    <source>
        <dbReference type="ARBA" id="ARBA00023150"/>
    </source>
</evidence>
<dbReference type="NCBIfam" id="TIGR00129">
    <property type="entry name" value="fdhD_narQ"/>
    <property type="match status" value="1"/>
</dbReference>
<evidence type="ECO:0000256" key="1">
    <source>
        <dbReference type="ARBA" id="ARBA00022490"/>
    </source>
</evidence>
<dbReference type="Gene3D" id="3.10.20.10">
    <property type="match status" value="1"/>
</dbReference>
<dbReference type="InterPro" id="IPR003786">
    <property type="entry name" value="FdhD"/>
</dbReference>
<evidence type="ECO:0000256" key="3">
    <source>
        <dbReference type="HAMAP-Rule" id="MF_00187"/>
    </source>
</evidence>
<dbReference type="HAMAP" id="MF_00187">
    <property type="entry name" value="FdhD"/>
    <property type="match status" value="1"/>
</dbReference>
<sequence>MSQRVRVVKFWEGKVSEEEDEVALEEPLLINIVGDNSSKSIYVMRTPGDDEYLALGFAYTNGLIRSLDNLREVSVGEGEVTLHIRGDVVLRRELPLLSSCGICGDPRIVLPSTVGSEFRVGVETLLKLPSLLISRQRLFSETGGLHAAAAFSVTGELLDLYEDVGRHNAVDKLVGKLVKSGGDGRGLILQVSGRVGFEIVQKASVIGFPLISAISAPSSSAVKLSQETGVTLVGFSRKGRLNVYSHPERLIF</sequence>
<keyword evidence="2 3" id="KW-0501">Molybdenum cofactor biosynthesis</keyword>
<dbReference type="AlphaFoldDB" id="H2C3Z4"/>
<dbReference type="Proteomes" id="UP000003980">
    <property type="component" value="Unassembled WGS sequence"/>
</dbReference>
<proteinExistence type="inferred from homology"/>
<dbReference type="PANTHER" id="PTHR30592">
    <property type="entry name" value="FORMATE DEHYDROGENASE"/>
    <property type="match status" value="1"/>
</dbReference>